<keyword evidence="4" id="KW-0238">DNA-binding</keyword>
<feature type="region of interest" description="Disordered" evidence="6">
    <location>
        <begin position="464"/>
        <end position="492"/>
    </location>
</feature>
<evidence type="ECO:0000256" key="3">
    <source>
        <dbReference type="ARBA" id="ARBA00022908"/>
    </source>
</evidence>
<name>A0A9D2SFB2_9FIRM</name>
<dbReference type="InterPro" id="IPR013762">
    <property type="entry name" value="Integrase-like_cat_sf"/>
</dbReference>
<sequence length="492" mass="56616">MAYLQARKNKEGEVVSYSIRVYKGRDPRTGKQLTPYTMTWRVPTGWSEKRARKEAEKQAALFEQQCREGYLSDGRQTFAQYAEYVLELKERTGLKHLTLIHYRQSLKRVLPFLGHMKLGDIRPQHLNYLYQQLALPQAREDNEKALARPALWQLLEARGLGNRVLDREGRHISVERLRKGEGVKPDTAQRLAEALGAPYSLLFSTRREERCLSQRTIVNCHLLVSVVLGQAEREMRIALNPARRASPPKGESGDPNYFQEEEVGQILRALESESLKWKTAIHLLLVSGCRRGELLGLKWDHVDWENGQIHIDCTLLYAGDRGVYEGSPKTRDSVRTIKLPQETMCLLEEYRQWQQARKEELGDKWEESPYVFPGERGGRMNPSQLGNWLVRFQKRHNLPHLNPHAFRHTMTSMLFFHGVDSVSISHRLGHSSVSTTTSIYSHVMKEAESRISDCMAHVLLSTRAPHAPDTEDEPQEEFSTNREESGENLNKS</sequence>
<reference evidence="8" key="1">
    <citation type="journal article" date="2021" name="PeerJ">
        <title>Extensive microbial diversity within the chicken gut microbiome revealed by metagenomics and culture.</title>
        <authorList>
            <person name="Gilroy R."/>
            <person name="Ravi A."/>
            <person name="Getino M."/>
            <person name="Pursley I."/>
            <person name="Horton D.L."/>
            <person name="Alikhan N.F."/>
            <person name="Baker D."/>
            <person name="Gharbi K."/>
            <person name="Hall N."/>
            <person name="Watson M."/>
            <person name="Adriaenssens E.M."/>
            <person name="Foster-Nyarko E."/>
            <person name="Jarju S."/>
            <person name="Secka A."/>
            <person name="Antonio M."/>
            <person name="Oren A."/>
            <person name="Chaudhuri R.R."/>
            <person name="La Ragione R."/>
            <person name="Hildebrand F."/>
            <person name="Pallen M.J."/>
        </authorList>
    </citation>
    <scope>NUCLEOTIDE SEQUENCE</scope>
    <source>
        <strain evidence="8">CHK185-1770</strain>
    </source>
</reference>
<dbReference type="InterPro" id="IPR004107">
    <property type="entry name" value="Integrase_SAM-like_N"/>
</dbReference>
<dbReference type="PANTHER" id="PTHR30349">
    <property type="entry name" value="PHAGE INTEGRASE-RELATED"/>
    <property type="match status" value="1"/>
</dbReference>
<dbReference type="Proteomes" id="UP000826793">
    <property type="component" value="Unassembled WGS sequence"/>
</dbReference>
<comment type="caution">
    <text evidence="8">The sequence shown here is derived from an EMBL/GenBank/DDBJ whole genome shotgun (WGS) entry which is preliminary data.</text>
</comment>
<accession>A0A9D2SFB2</accession>
<dbReference type="EMBL" id="DWXG01000053">
    <property type="protein sequence ID" value="HJB98339.1"/>
    <property type="molecule type" value="Genomic_DNA"/>
</dbReference>
<dbReference type="InterPro" id="IPR002104">
    <property type="entry name" value="Integrase_catalytic"/>
</dbReference>
<dbReference type="GO" id="GO:0003677">
    <property type="term" value="F:DNA binding"/>
    <property type="evidence" value="ECO:0007669"/>
    <property type="project" value="UniProtKB-KW"/>
</dbReference>
<gene>
    <name evidence="8" type="ORF">H9710_07140</name>
</gene>
<evidence type="ECO:0000256" key="6">
    <source>
        <dbReference type="SAM" id="MobiDB-lite"/>
    </source>
</evidence>
<keyword evidence="3" id="KW-0229">DNA integration</keyword>
<comment type="function">
    <text evidence="1">Site-specific tyrosine recombinase, which acts by catalyzing the cutting and rejoining of the recombining DNA molecules.</text>
</comment>
<feature type="domain" description="Tyr recombinase" evidence="7">
    <location>
        <begin position="253"/>
        <end position="453"/>
    </location>
</feature>
<keyword evidence="5" id="KW-0233">DNA recombination</keyword>
<dbReference type="GO" id="GO:0015074">
    <property type="term" value="P:DNA integration"/>
    <property type="evidence" value="ECO:0007669"/>
    <property type="project" value="UniProtKB-KW"/>
</dbReference>
<protein>
    <submittedName>
        <fullName evidence="8">Site-specific integrase</fullName>
    </submittedName>
</protein>
<proteinExistence type="inferred from homology"/>
<evidence type="ECO:0000256" key="4">
    <source>
        <dbReference type="ARBA" id="ARBA00023125"/>
    </source>
</evidence>
<dbReference type="Pfam" id="PF14659">
    <property type="entry name" value="Phage_int_SAM_3"/>
    <property type="match status" value="1"/>
</dbReference>
<dbReference type="InterPro" id="IPR011010">
    <property type="entry name" value="DNA_brk_join_enz"/>
</dbReference>
<dbReference type="SUPFAM" id="SSF56349">
    <property type="entry name" value="DNA breaking-rejoining enzymes"/>
    <property type="match status" value="1"/>
</dbReference>
<comment type="similarity">
    <text evidence="2">Belongs to the 'phage' integrase family.</text>
</comment>
<evidence type="ECO:0000256" key="2">
    <source>
        <dbReference type="ARBA" id="ARBA00008857"/>
    </source>
</evidence>
<evidence type="ECO:0000313" key="8">
    <source>
        <dbReference type="EMBL" id="HJB98339.1"/>
    </source>
</evidence>
<evidence type="ECO:0000259" key="7">
    <source>
        <dbReference type="PROSITE" id="PS51898"/>
    </source>
</evidence>
<dbReference type="InterPro" id="IPR010998">
    <property type="entry name" value="Integrase_recombinase_N"/>
</dbReference>
<reference evidence="8" key="2">
    <citation type="submission" date="2021-04" db="EMBL/GenBank/DDBJ databases">
        <authorList>
            <person name="Gilroy R."/>
        </authorList>
    </citation>
    <scope>NUCLEOTIDE SEQUENCE</scope>
    <source>
        <strain evidence="8">CHK185-1770</strain>
    </source>
</reference>
<dbReference type="InterPro" id="IPR050090">
    <property type="entry name" value="Tyrosine_recombinase_XerCD"/>
</dbReference>
<dbReference type="CDD" id="cd01189">
    <property type="entry name" value="INT_ICEBs1_C_like"/>
    <property type="match status" value="1"/>
</dbReference>
<dbReference type="AlphaFoldDB" id="A0A9D2SFB2"/>
<dbReference type="Gene3D" id="1.10.150.130">
    <property type="match status" value="1"/>
</dbReference>
<dbReference type="Gene3D" id="1.10.443.10">
    <property type="entry name" value="Intergrase catalytic core"/>
    <property type="match status" value="1"/>
</dbReference>
<evidence type="ECO:0000256" key="5">
    <source>
        <dbReference type="ARBA" id="ARBA00023172"/>
    </source>
</evidence>
<organism evidence="8 9">
    <name type="scientific">Candidatus Acutalibacter pullicola</name>
    <dbReference type="NCBI Taxonomy" id="2838417"/>
    <lineage>
        <taxon>Bacteria</taxon>
        <taxon>Bacillati</taxon>
        <taxon>Bacillota</taxon>
        <taxon>Clostridia</taxon>
        <taxon>Eubacteriales</taxon>
        <taxon>Acutalibacteraceae</taxon>
        <taxon>Acutalibacter</taxon>
    </lineage>
</organism>
<dbReference type="Pfam" id="PF00589">
    <property type="entry name" value="Phage_integrase"/>
    <property type="match status" value="1"/>
</dbReference>
<evidence type="ECO:0000256" key="1">
    <source>
        <dbReference type="ARBA" id="ARBA00003283"/>
    </source>
</evidence>
<dbReference type="PROSITE" id="PS51898">
    <property type="entry name" value="TYR_RECOMBINASE"/>
    <property type="match status" value="1"/>
</dbReference>
<evidence type="ECO:0000313" key="9">
    <source>
        <dbReference type="Proteomes" id="UP000826793"/>
    </source>
</evidence>
<dbReference type="GO" id="GO:0006310">
    <property type="term" value="P:DNA recombination"/>
    <property type="evidence" value="ECO:0007669"/>
    <property type="project" value="UniProtKB-KW"/>
</dbReference>